<reference evidence="1" key="1">
    <citation type="journal article" date="2012" name="Nature">
        <title>The tomato genome sequence provides insights into fleshy fruit evolution.</title>
        <authorList>
            <consortium name="Tomato Genome Consortium"/>
        </authorList>
    </citation>
    <scope>NUCLEOTIDE SEQUENCE [LARGE SCALE GENOMIC DNA]</scope>
    <source>
        <strain evidence="1">cv. Heinz 1706</strain>
    </source>
</reference>
<evidence type="ECO:0000313" key="2">
    <source>
        <dbReference type="Proteomes" id="UP000004994"/>
    </source>
</evidence>
<protein>
    <submittedName>
        <fullName evidence="1">Uncharacterized protein</fullName>
    </submittedName>
</protein>
<organism evidence="1">
    <name type="scientific">Solanum lycopersicum</name>
    <name type="common">Tomato</name>
    <name type="synonym">Lycopersicon esculentum</name>
    <dbReference type="NCBI Taxonomy" id="4081"/>
    <lineage>
        <taxon>Eukaryota</taxon>
        <taxon>Viridiplantae</taxon>
        <taxon>Streptophyta</taxon>
        <taxon>Embryophyta</taxon>
        <taxon>Tracheophyta</taxon>
        <taxon>Spermatophyta</taxon>
        <taxon>Magnoliopsida</taxon>
        <taxon>eudicotyledons</taxon>
        <taxon>Gunneridae</taxon>
        <taxon>Pentapetalae</taxon>
        <taxon>asterids</taxon>
        <taxon>lamiids</taxon>
        <taxon>Solanales</taxon>
        <taxon>Solanaceae</taxon>
        <taxon>Solanoideae</taxon>
        <taxon>Solaneae</taxon>
        <taxon>Solanum</taxon>
        <taxon>Solanum subgen. Lycopersicon</taxon>
    </lineage>
</organism>
<keyword evidence="2" id="KW-1185">Reference proteome</keyword>
<reference evidence="1" key="2">
    <citation type="submission" date="2019-01" db="UniProtKB">
        <authorList>
            <consortium name="EnsemblPlants"/>
        </authorList>
    </citation>
    <scope>IDENTIFICATION</scope>
    <source>
        <strain evidence="1">cv. Heinz 1706</strain>
    </source>
</reference>
<dbReference type="EnsemblPlants" id="Solyc11g045420.2.1">
    <property type="protein sequence ID" value="Solyc11g045420.2.1.1"/>
    <property type="gene ID" value="Solyc11g045420.2"/>
</dbReference>
<dbReference type="PaxDb" id="4081-Solyc11g045420.1.1"/>
<name>A0A3Q7JMJ8_SOLLC</name>
<accession>A0A3Q7JMJ8</accession>
<dbReference type="InParanoid" id="A0A3Q7JMJ8"/>
<dbReference type="Gramene" id="Solyc11g045420.2.1">
    <property type="protein sequence ID" value="Solyc11g045420.2.1.1"/>
    <property type="gene ID" value="Solyc11g045420.2"/>
</dbReference>
<sequence length="26" mass="3004">MTSFSHIFIILHSWFFIDKMGGSLTS</sequence>
<dbReference type="Proteomes" id="UP000004994">
    <property type="component" value="Chromosome 11"/>
</dbReference>
<dbReference type="AlphaFoldDB" id="A0A3Q7JMJ8"/>
<evidence type="ECO:0000313" key="1">
    <source>
        <dbReference type="EnsemblPlants" id="Solyc11g045420.2.1.1"/>
    </source>
</evidence>
<proteinExistence type="predicted"/>